<sequence length="468" mass="50327">MPATLRRPAPAMPALRPVAEAGRLAAFFRPGPPAPAGQRRLLVSLAPRQETQAVWGLEFLGRFEAGLLGLADAGAGWYPQGDMAALLPKLRPILAAHDRVVLYGFSMGAYAALKYSGALGADVVLAFAPQASVEPGLVGGFDARRPACFYQPRLHDGMAVTASDIGGLALAFHDPALPDDAGHAALLAATGRVAAVATPFTGHEPVRFAKSTGLVERLLQAALDGTLTAGAARRWRRQDRARCPHYWLALTQDGLPRGRAAALLPRLERVQHGARRPAPLQLARLLALLETGAEAEAQAALQRFAPAPRATVEERVALWKAAAGLGLPPPDGAEPPPRPPLDAAWRQVIDFLEPRLAPRDRVLAPLPFWTYFGGCALSERPRPGPLPGWAVLHKGGLHPRQGDFLRALTRQARPVFGNDVFAVFRTAGTEPAMPRDRHRRDLERRLRQATGEAAWRGRLAAAWQRIAG</sequence>
<dbReference type="InterPro" id="IPR029058">
    <property type="entry name" value="AB_hydrolase_fold"/>
</dbReference>
<dbReference type="SUPFAM" id="SSF53474">
    <property type="entry name" value="alpha/beta-Hydrolases"/>
    <property type="match status" value="1"/>
</dbReference>
<dbReference type="RefSeq" id="WP_076957257.1">
    <property type="nucleotide sequence ID" value="NZ_MLCO01000084.1"/>
</dbReference>
<evidence type="ECO:0000313" key="2">
    <source>
        <dbReference type="Proteomes" id="UP000188879"/>
    </source>
</evidence>
<accession>A0A1V2H3Y5</accession>
<name>A0A1V2H3Y5_9PROT</name>
<evidence type="ECO:0000313" key="1">
    <source>
        <dbReference type="EMBL" id="ONG54420.1"/>
    </source>
</evidence>
<keyword evidence="2" id="KW-1185">Reference proteome</keyword>
<gene>
    <name evidence="1" type="ORF">BKE38_10245</name>
</gene>
<comment type="caution">
    <text evidence="1">The sequence shown here is derived from an EMBL/GenBank/DDBJ whole genome shotgun (WGS) entry which is preliminary data.</text>
</comment>
<dbReference type="OrthoDB" id="7247356at2"/>
<dbReference type="AlphaFoldDB" id="A0A1V2H3Y5"/>
<protein>
    <recommendedName>
        <fullName evidence="3">Alpha/beta hydrolase</fullName>
    </recommendedName>
</protein>
<evidence type="ECO:0008006" key="3">
    <source>
        <dbReference type="Google" id="ProtNLM"/>
    </source>
</evidence>
<dbReference type="EMBL" id="MLCO01000084">
    <property type="protein sequence ID" value="ONG54420.1"/>
    <property type="molecule type" value="Genomic_DNA"/>
</dbReference>
<dbReference type="Proteomes" id="UP000188879">
    <property type="component" value="Unassembled WGS sequence"/>
</dbReference>
<proteinExistence type="predicted"/>
<reference evidence="1 2" key="1">
    <citation type="submission" date="2016-10" db="EMBL/GenBank/DDBJ databases">
        <title>Draft Genome sequence of Roseomonas sp. strain M3.</title>
        <authorList>
            <person name="Subhash Y."/>
            <person name="Lee S."/>
        </authorList>
    </citation>
    <scope>NUCLEOTIDE SEQUENCE [LARGE SCALE GENOMIC DNA]</scope>
    <source>
        <strain evidence="1 2">M3</strain>
    </source>
</reference>
<organism evidence="1 2">
    <name type="scientific">Teichococcus deserti</name>
    <dbReference type="NCBI Taxonomy" id="1817963"/>
    <lineage>
        <taxon>Bacteria</taxon>
        <taxon>Pseudomonadati</taxon>
        <taxon>Pseudomonadota</taxon>
        <taxon>Alphaproteobacteria</taxon>
        <taxon>Acetobacterales</taxon>
        <taxon>Roseomonadaceae</taxon>
        <taxon>Roseomonas</taxon>
    </lineage>
</organism>